<dbReference type="GO" id="GO:0016798">
    <property type="term" value="F:hydrolase activity, acting on glycosyl bonds"/>
    <property type="evidence" value="ECO:0007669"/>
    <property type="project" value="UniProtKB-KW"/>
</dbReference>
<keyword evidence="2" id="KW-0326">Glycosidase</keyword>
<evidence type="ECO:0000259" key="1">
    <source>
        <dbReference type="Pfam" id="PF09992"/>
    </source>
</evidence>
<keyword evidence="3" id="KW-1185">Reference proteome</keyword>
<evidence type="ECO:0000313" key="3">
    <source>
        <dbReference type="Proteomes" id="UP000426246"/>
    </source>
</evidence>
<accession>A0A6B8RGN5</accession>
<dbReference type="KEGG" id="ppsc:EHS13_10395"/>
<dbReference type="Pfam" id="PF09992">
    <property type="entry name" value="NAGPA"/>
    <property type="match status" value="1"/>
</dbReference>
<dbReference type="PANTHER" id="PTHR40446">
    <property type="entry name" value="N-ACETYLGLUCOSAMINE-1-PHOSPHODIESTER ALPHA-N-ACETYLGLUCOSAMINIDASE"/>
    <property type="match status" value="1"/>
</dbReference>
<keyword evidence="2" id="KW-0378">Hydrolase</keyword>
<organism evidence="2 3">
    <name type="scientific">Paenibacillus psychroresistens</name>
    <dbReference type="NCBI Taxonomy" id="1778678"/>
    <lineage>
        <taxon>Bacteria</taxon>
        <taxon>Bacillati</taxon>
        <taxon>Bacillota</taxon>
        <taxon>Bacilli</taxon>
        <taxon>Bacillales</taxon>
        <taxon>Paenibacillaceae</taxon>
        <taxon>Paenibacillus</taxon>
    </lineage>
</organism>
<evidence type="ECO:0000313" key="2">
    <source>
        <dbReference type="EMBL" id="QGQ95269.1"/>
    </source>
</evidence>
<proteinExistence type="predicted"/>
<name>A0A6B8RGN5_9BACL</name>
<dbReference type="InterPro" id="IPR018711">
    <property type="entry name" value="NAGPA"/>
</dbReference>
<dbReference type="PANTHER" id="PTHR40446:SF2">
    <property type="entry name" value="N-ACETYLGLUCOSAMINE-1-PHOSPHODIESTER ALPHA-N-ACETYLGLUCOSAMINIDASE"/>
    <property type="match status" value="1"/>
</dbReference>
<sequence>MTGIQRLTRFMLLACAPFLGIILFLFAFQPEMKAADFTTSQKVDFTMELQTDEVGKKLIQASRDGVLIKSTIEKMYKQYSQTNTTVSSLLKLVKDQAGRPPLIFEKRVSRVLGKPIRQASSDNIDVKLYTYWDAEFKGYALKVDLKNSKAMNMVLGKDKLGGSETTLAAVKRYGAIAGINAGGFADGHGKRYPTGNTISNSKFIFGFFEPNPKIAGSFVGLNKAGKLIGGRFQDEAQLTKLKPTFGASFEPVLMQNGKKLDIPSKWLNSPKRASRTVIGNFGNDQLIILVTNGANESGSSGATLPEMQNRLQQLGIHDAYNLDGGGSTTLVFNGQVINNPSDGRMRSLPTHFLFFK</sequence>
<protein>
    <submittedName>
        <fullName evidence="2">Phosphodiester glycosidase family protein</fullName>
    </submittedName>
</protein>
<dbReference type="EMBL" id="CP034235">
    <property type="protein sequence ID" value="QGQ95269.1"/>
    <property type="molecule type" value="Genomic_DNA"/>
</dbReference>
<feature type="domain" description="Phosphodiester glycosidase" evidence="1">
    <location>
        <begin position="173"/>
        <end position="355"/>
    </location>
</feature>
<dbReference type="Proteomes" id="UP000426246">
    <property type="component" value="Chromosome"/>
</dbReference>
<dbReference type="AlphaFoldDB" id="A0A6B8RGN5"/>
<reference evidence="3" key="1">
    <citation type="submission" date="2018-11" db="EMBL/GenBank/DDBJ databases">
        <title>Complete genome sequence of Paenibacillus sp. ML311-T8.</title>
        <authorList>
            <person name="Nam Y.-D."/>
            <person name="Kang J."/>
            <person name="Chung W.-H."/>
            <person name="Park Y.S."/>
        </authorList>
    </citation>
    <scope>NUCLEOTIDE SEQUENCE [LARGE SCALE GENOMIC DNA]</scope>
    <source>
        <strain evidence="3">ML311-T8</strain>
    </source>
</reference>
<dbReference type="RefSeq" id="WP_155700286.1">
    <property type="nucleotide sequence ID" value="NZ_CP034235.1"/>
</dbReference>
<dbReference type="OrthoDB" id="9816453at2"/>
<gene>
    <name evidence="2" type="ORF">EHS13_10395</name>
</gene>